<keyword evidence="1" id="KW-0732">Signal</keyword>
<dbReference type="EMBL" id="CVRI01000067">
    <property type="protein sequence ID" value="CRL06532.1"/>
    <property type="molecule type" value="Genomic_DNA"/>
</dbReference>
<keyword evidence="3" id="KW-1185">Reference proteome</keyword>
<organism evidence="2 3">
    <name type="scientific">Clunio marinus</name>
    <dbReference type="NCBI Taxonomy" id="568069"/>
    <lineage>
        <taxon>Eukaryota</taxon>
        <taxon>Metazoa</taxon>
        <taxon>Ecdysozoa</taxon>
        <taxon>Arthropoda</taxon>
        <taxon>Hexapoda</taxon>
        <taxon>Insecta</taxon>
        <taxon>Pterygota</taxon>
        <taxon>Neoptera</taxon>
        <taxon>Endopterygota</taxon>
        <taxon>Diptera</taxon>
        <taxon>Nematocera</taxon>
        <taxon>Chironomoidea</taxon>
        <taxon>Chironomidae</taxon>
        <taxon>Clunio</taxon>
    </lineage>
</organism>
<evidence type="ECO:0000313" key="3">
    <source>
        <dbReference type="Proteomes" id="UP000183832"/>
    </source>
</evidence>
<dbReference type="AlphaFoldDB" id="A0A1J1J417"/>
<gene>
    <name evidence="2" type="ORF">CLUMA_CG019476</name>
</gene>
<feature type="signal peptide" evidence="1">
    <location>
        <begin position="1"/>
        <end position="16"/>
    </location>
</feature>
<reference evidence="2 3" key="1">
    <citation type="submission" date="2015-04" db="EMBL/GenBank/DDBJ databases">
        <authorList>
            <person name="Syromyatnikov M.Y."/>
            <person name="Popov V.N."/>
        </authorList>
    </citation>
    <scope>NUCLEOTIDE SEQUENCE [LARGE SCALE GENOMIC DNA]</scope>
</reference>
<evidence type="ECO:0000256" key="1">
    <source>
        <dbReference type="SAM" id="SignalP"/>
    </source>
</evidence>
<dbReference type="Proteomes" id="UP000183832">
    <property type="component" value="Unassembled WGS sequence"/>
</dbReference>
<feature type="chain" id="PRO_5009619218" evidence="1">
    <location>
        <begin position="17"/>
        <end position="118"/>
    </location>
</feature>
<protein>
    <submittedName>
        <fullName evidence="2">CLUMA_CG019476, isoform A</fullName>
    </submittedName>
</protein>
<proteinExistence type="predicted"/>
<sequence length="118" mass="12480">MKTATIFCIVLIVTLAVQVREIKGNTVRSSVSVKLQPNGANAIFWHFIKPFIPEGIVISSNGPPTANNSSLMPASITNMSVGELNNSNAILSSNSNVSASIDQTFNAPVEETSTSSSR</sequence>
<accession>A0A1J1J417</accession>
<name>A0A1J1J417_9DIPT</name>
<evidence type="ECO:0000313" key="2">
    <source>
        <dbReference type="EMBL" id="CRL06532.1"/>
    </source>
</evidence>